<evidence type="ECO:0000313" key="1">
    <source>
        <dbReference type="EMBL" id="CAD7654922.1"/>
    </source>
</evidence>
<reference evidence="1" key="1">
    <citation type="submission" date="2020-11" db="EMBL/GenBank/DDBJ databases">
        <authorList>
            <person name="Tran Van P."/>
        </authorList>
    </citation>
    <scope>NUCLEOTIDE SEQUENCE</scope>
</reference>
<organism evidence="1">
    <name type="scientific">Oppiella nova</name>
    <dbReference type="NCBI Taxonomy" id="334625"/>
    <lineage>
        <taxon>Eukaryota</taxon>
        <taxon>Metazoa</taxon>
        <taxon>Ecdysozoa</taxon>
        <taxon>Arthropoda</taxon>
        <taxon>Chelicerata</taxon>
        <taxon>Arachnida</taxon>
        <taxon>Acari</taxon>
        <taxon>Acariformes</taxon>
        <taxon>Sarcoptiformes</taxon>
        <taxon>Oribatida</taxon>
        <taxon>Brachypylina</taxon>
        <taxon>Oppioidea</taxon>
        <taxon>Oppiidae</taxon>
        <taxon>Oppiella</taxon>
    </lineage>
</organism>
<evidence type="ECO:0000313" key="2">
    <source>
        <dbReference type="Proteomes" id="UP000728032"/>
    </source>
</evidence>
<dbReference type="AlphaFoldDB" id="A0A7R9QQQ4"/>
<sequence length="127" mass="14492">MGPFVNIDYRDTLVDFPHLLPDSSMLTVVSSPKYYANNELFKIFNTFKLEVLLLGQGIAMKHNHNKCLVGVWALGSLILINYFGSDLQALEVSEQTLKIESIRQLIDRQDIDVMVPKNTYIGIYLKK</sequence>
<proteinExistence type="predicted"/>
<dbReference type="Proteomes" id="UP000728032">
    <property type="component" value="Unassembled WGS sequence"/>
</dbReference>
<gene>
    <name evidence="1" type="ORF">ONB1V03_LOCUS11567</name>
</gene>
<feature type="non-terminal residue" evidence="1">
    <location>
        <position position="1"/>
    </location>
</feature>
<dbReference type="EMBL" id="OC923557">
    <property type="protein sequence ID" value="CAD7654922.1"/>
    <property type="molecule type" value="Genomic_DNA"/>
</dbReference>
<keyword evidence="2" id="KW-1185">Reference proteome</keyword>
<protein>
    <submittedName>
        <fullName evidence="1">Uncharacterized protein</fullName>
    </submittedName>
</protein>
<dbReference type="EMBL" id="CAJPVJ010008732">
    <property type="protein sequence ID" value="CAG2172109.1"/>
    <property type="molecule type" value="Genomic_DNA"/>
</dbReference>
<accession>A0A7R9QQQ4</accession>
<name>A0A7R9QQQ4_9ACAR</name>